<dbReference type="Proteomes" id="UP000093044">
    <property type="component" value="Chromosome"/>
</dbReference>
<keyword evidence="3" id="KW-0812">Transmembrane</keyword>
<keyword evidence="5" id="KW-0472">Membrane</keyword>
<dbReference type="InterPro" id="IPR000620">
    <property type="entry name" value="EamA_dom"/>
</dbReference>
<feature type="domain" description="EamA" evidence="6">
    <location>
        <begin position="10"/>
        <end position="140"/>
    </location>
</feature>
<protein>
    <recommendedName>
        <fullName evidence="6">EamA domain-containing protein</fullName>
    </recommendedName>
</protein>
<dbReference type="EMBL" id="CP016757">
    <property type="protein sequence ID" value="ANZ44109.1"/>
    <property type="molecule type" value="Genomic_DNA"/>
</dbReference>
<evidence type="ECO:0000256" key="5">
    <source>
        <dbReference type="ARBA" id="ARBA00023136"/>
    </source>
</evidence>
<dbReference type="GeneID" id="83056778"/>
<dbReference type="OrthoDB" id="9804865at2"/>
<sequence>MEAKRRQMIIGDLAVLLVALIWGATNVVIRDALDGITPFWFCALRFIIAWGAVMLIFGKRAMAMERRAKAAGTFTGMVFICAYLAGAVGLLYTTAGNQSFIISMSVVFVPLSVWLFTRKFPGWHVVTAVALCTAGMAGLVLDGNLSVNIGDLLSAGAMLFVTAYILLVQKFVDGADPCGLACWQAFGGMILAVAAALAFEPIPAHLSGAAWAAIVYAGTIGFALTLVLQTTAQKYTTSTHVAILLSTSGIFGSAIGVIFIGEPMTWRIFIASALILAGVLSVEVIPAVRKQNQQKRQQP</sequence>
<evidence type="ECO:0000256" key="1">
    <source>
        <dbReference type="ARBA" id="ARBA00004651"/>
    </source>
</evidence>
<evidence type="ECO:0000313" key="8">
    <source>
        <dbReference type="Proteomes" id="UP000093044"/>
    </source>
</evidence>
<dbReference type="AlphaFoldDB" id="A0A1B2I2A8"/>
<dbReference type="InterPro" id="IPR037185">
    <property type="entry name" value="EmrE-like"/>
</dbReference>
<accession>A0A1B2I2A8</accession>
<evidence type="ECO:0000259" key="6">
    <source>
        <dbReference type="Pfam" id="PF00892"/>
    </source>
</evidence>
<dbReference type="InterPro" id="IPR051258">
    <property type="entry name" value="Diverse_Substrate_Transporter"/>
</dbReference>
<keyword evidence="8" id="KW-1185">Reference proteome</keyword>
<dbReference type="PANTHER" id="PTHR42920:SF5">
    <property type="entry name" value="EAMA DOMAIN-CONTAINING PROTEIN"/>
    <property type="match status" value="1"/>
</dbReference>
<dbReference type="RefSeq" id="WP_066742836.1">
    <property type="nucleotide sequence ID" value="NZ_CALCLR010000059.1"/>
</dbReference>
<dbReference type="Pfam" id="PF00892">
    <property type="entry name" value="EamA"/>
    <property type="match status" value="2"/>
</dbReference>
<keyword evidence="2" id="KW-1003">Cell membrane</keyword>
<dbReference type="SUPFAM" id="SSF103481">
    <property type="entry name" value="Multidrug resistance efflux transporter EmrE"/>
    <property type="match status" value="2"/>
</dbReference>
<evidence type="ECO:0000313" key="7">
    <source>
        <dbReference type="EMBL" id="ANZ44109.1"/>
    </source>
</evidence>
<organism evidence="7 8">
    <name type="scientific">Cloacibacillus porcorum</name>
    <dbReference type="NCBI Taxonomy" id="1197717"/>
    <lineage>
        <taxon>Bacteria</taxon>
        <taxon>Thermotogati</taxon>
        <taxon>Synergistota</taxon>
        <taxon>Synergistia</taxon>
        <taxon>Synergistales</taxon>
        <taxon>Synergistaceae</taxon>
        <taxon>Cloacibacillus</taxon>
    </lineage>
</organism>
<comment type="subcellular location">
    <subcellularLocation>
        <location evidence="1">Cell membrane</location>
        <topology evidence="1">Multi-pass membrane protein</topology>
    </subcellularLocation>
</comment>
<evidence type="ECO:0000256" key="2">
    <source>
        <dbReference type="ARBA" id="ARBA00022475"/>
    </source>
</evidence>
<dbReference type="PANTHER" id="PTHR42920">
    <property type="entry name" value="OS03G0707200 PROTEIN-RELATED"/>
    <property type="match status" value="1"/>
</dbReference>
<proteinExistence type="predicted"/>
<evidence type="ECO:0000256" key="3">
    <source>
        <dbReference type="ARBA" id="ARBA00022692"/>
    </source>
</evidence>
<gene>
    <name evidence="7" type="ORF">BED41_02785</name>
</gene>
<keyword evidence="4" id="KW-1133">Transmembrane helix</keyword>
<evidence type="ECO:0000256" key="4">
    <source>
        <dbReference type="ARBA" id="ARBA00022989"/>
    </source>
</evidence>
<feature type="domain" description="EamA" evidence="6">
    <location>
        <begin position="149"/>
        <end position="280"/>
    </location>
</feature>
<dbReference type="STRING" id="1197717.BED41_02785"/>
<name>A0A1B2I2A8_9BACT</name>
<dbReference type="KEGG" id="cpor:BED41_02785"/>
<reference evidence="7" key="1">
    <citation type="submission" date="2016-08" db="EMBL/GenBank/DDBJ databases">
        <title>Complete genome of Cloacibacillus porcorum.</title>
        <authorList>
            <person name="Looft T."/>
            <person name="Bayles D.O."/>
            <person name="Alt D.P."/>
        </authorList>
    </citation>
    <scope>NUCLEOTIDE SEQUENCE [LARGE SCALE GENOMIC DNA]</scope>
    <source>
        <strain evidence="7">CL-84</strain>
    </source>
</reference>
<dbReference type="GO" id="GO:0005886">
    <property type="term" value="C:plasma membrane"/>
    <property type="evidence" value="ECO:0007669"/>
    <property type="project" value="UniProtKB-SubCell"/>
</dbReference>